<dbReference type="EMBL" id="CP001614">
    <property type="protein sequence ID" value="ACR13588.1"/>
    <property type="molecule type" value="Genomic_DNA"/>
</dbReference>
<evidence type="ECO:0000313" key="2">
    <source>
        <dbReference type="Proteomes" id="UP000009080"/>
    </source>
</evidence>
<evidence type="ECO:0000313" key="1">
    <source>
        <dbReference type="EMBL" id="ACR13588.1"/>
    </source>
</evidence>
<protein>
    <submittedName>
        <fullName evidence="1">Uncharacterized protein</fullName>
    </submittedName>
</protein>
<name>C5BUH0_TERTT</name>
<dbReference type="HOGENOM" id="CLU_2439765_0_0_6"/>
<dbReference type="RefSeq" id="WP_015819702.1">
    <property type="nucleotide sequence ID" value="NC_012997.1"/>
</dbReference>
<organism evidence="1 2">
    <name type="scientific">Teredinibacter turnerae (strain ATCC 39867 / T7901)</name>
    <dbReference type="NCBI Taxonomy" id="377629"/>
    <lineage>
        <taxon>Bacteria</taxon>
        <taxon>Pseudomonadati</taxon>
        <taxon>Pseudomonadota</taxon>
        <taxon>Gammaproteobacteria</taxon>
        <taxon>Cellvibrionales</taxon>
        <taxon>Cellvibrionaceae</taxon>
        <taxon>Teredinibacter</taxon>
    </lineage>
</organism>
<dbReference type="OrthoDB" id="5740573at2"/>
<accession>C5BUH0</accession>
<dbReference type="Proteomes" id="UP000009080">
    <property type="component" value="Chromosome"/>
</dbReference>
<proteinExistence type="predicted"/>
<sequence length="90" mass="10237">MNCTQKEILENLFDALDRLFDRESKVIDIYAIMFASEKAVSGEAEVVNLSEYSYALKMLIPSGKAEEAQREEALLITNELRNILNELLPI</sequence>
<dbReference type="KEGG" id="ttu:TERTU_4120"/>
<keyword evidence="2" id="KW-1185">Reference proteome</keyword>
<dbReference type="AlphaFoldDB" id="C5BUH0"/>
<reference evidence="1 2" key="1">
    <citation type="journal article" date="2009" name="PLoS ONE">
        <title>The complete genome of Teredinibacter turnerae T7901: an intracellular endosymbiont of marine wood-boring bivalves (shipworms).</title>
        <authorList>
            <person name="Yang J.C."/>
            <person name="Madupu R."/>
            <person name="Durkin A.S."/>
            <person name="Ekborg N.A."/>
            <person name="Pedamallu C.S."/>
            <person name="Hostetler J.B."/>
            <person name="Radune D."/>
            <person name="Toms B.S."/>
            <person name="Henrissat B."/>
            <person name="Coutinho P.M."/>
            <person name="Schwarz S."/>
            <person name="Field L."/>
            <person name="Trindade-Silva A.E."/>
            <person name="Soares C.A.G."/>
            <person name="Elshahawi S."/>
            <person name="Hanora A."/>
            <person name="Schmidt E.W."/>
            <person name="Haygood M.G."/>
            <person name="Posfai J."/>
            <person name="Benner J."/>
            <person name="Madinger C."/>
            <person name="Nove J."/>
            <person name="Anton B."/>
            <person name="Chaudhary K."/>
            <person name="Foster J."/>
            <person name="Holman A."/>
            <person name="Kumar S."/>
            <person name="Lessard P.A."/>
            <person name="Luyten Y.A."/>
            <person name="Slatko B."/>
            <person name="Wood N."/>
            <person name="Wu B."/>
            <person name="Teplitski M."/>
            <person name="Mougous J.D."/>
            <person name="Ward N."/>
            <person name="Eisen J.A."/>
            <person name="Badger J.H."/>
            <person name="Distel D.L."/>
        </authorList>
    </citation>
    <scope>NUCLEOTIDE SEQUENCE [LARGE SCALE GENOMIC DNA]</scope>
    <source>
        <strain evidence="2">ATCC 39867 / T7901</strain>
    </source>
</reference>
<gene>
    <name evidence="1" type="ordered locus">TERTU_4120</name>
</gene>